<dbReference type="InterPro" id="IPR005467">
    <property type="entry name" value="His_kinase_dom"/>
</dbReference>
<dbReference type="InterPro" id="IPR011006">
    <property type="entry name" value="CheY-like_superfamily"/>
</dbReference>
<dbReference type="SMART" id="SM00448">
    <property type="entry name" value="REC"/>
    <property type="match status" value="1"/>
</dbReference>
<keyword evidence="4" id="KW-0808">Transferase</keyword>
<dbReference type="SUPFAM" id="SSF55785">
    <property type="entry name" value="PYP-like sensor domain (PAS domain)"/>
    <property type="match status" value="4"/>
</dbReference>
<dbReference type="Gene3D" id="3.40.50.2300">
    <property type="match status" value="1"/>
</dbReference>
<evidence type="ECO:0000256" key="3">
    <source>
        <dbReference type="ARBA" id="ARBA00022553"/>
    </source>
</evidence>
<evidence type="ECO:0000259" key="8">
    <source>
        <dbReference type="PROSITE" id="PS50110"/>
    </source>
</evidence>
<dbReference type="SUPFAM" id="SSF55781">
    <property type="entry name" value="GAF domain-like"/>
    <property type="match status" value="1"/>
</dbReference>
<dbReference type="OrthoDB" id="9796100at2"/>
<evidence type="ECO:0000313" key="11">
    <source>
        <dbReference type="EMBL" id="KAA2235925.1"/>
    </source>
</evidence>
<feature type="domain" description="PAS" evidence="9">
    <location>
        <begin position="318"/>
        <end position="381"/>
    </location>
</feature>
<dbReference type="CDD" id="cd00082">
    <property type="entry name" value="HisKA"/>
    <property type="match status" value="1"/>
</dbReference>
<dbReference type="SUPFAM" id="SSF55874">
    <property type="entry name" value="ATPase domain of HSP90 chaperone/DNA topoisomerase II/histidine kinase"/>
    <property type="match status" value="1"/>
</dbReference>
<evidence type="ECO:0000256" key="2">
    <source>
        <dbReference type="ARBA" id="ARBA00012438"/>
    </source>
</evidence>
<evidence type="ECO:0000259" key="9">
    <source>
        <dbReference type="PROSITE" id="PS50112"/>
    </source>
</evidence>
<feature type="domain" description="Response regulatory" evidence="8">
    <location>
        <begin position="968"/>
        <end position="1080"/>
    </location>
</feature>
<protein>
    <recommendedName>
        <fullName evidence="2">histidine kinase</fullName>
        <ecNumber evidence="2">2.7.13.3</ecNumber>
    </recommendedName>
</protein>
<dbReference type="Pfam" id="PF00512">
    <property type="entry name" value="HisKA"/>
    <property type="match status" value="1"/>
</dbReference>
<dbReference type="Pfam" id="PF08448">
    <property type="entry name" value="PAS_4"/>
    <property type="match status" value="1"/>
</dbReference>
<evidence type="ECO:0000256" key="5">
    <source>
        <dbReference type="ARBA" id="ARBA00022777"/>
    </source>
</evidence>
<feature type="domain" description="PAC" evidence="10">
    <location>
        <begin position="391"/>
        <end position="443"/>
    </location>
</feature>
<keyword evidence="5" id="KW-0418">Kinase</keyword>
<dbReference type="PROSITE" id="PS50112">
    <property type="entry name" value="PAS"/>
    <property type="match status" value="3"/>
</dbReference>
<evidence type="ECO:0000313" key="12">
    <source>
        <dbReference type="Proteomes" id="UP000323142"/>
    </source>
</evidence>
<keyword evidence="3 6" id="KW-0597">Phosphoprotein</keyword>
<evidence type="ECO:0000259" key="7">
    <source>
        <dbReference type="PROSITE" id="PS50109"/>
    </source>
</evidence>
<reference evidence="11 12" key="2">
    <citation type="submission" date="2019-09" db="EMBL/GenBank/DDBJ databases">
        <authorList>
            <person name="Jin C."/>
        </authorList>
    </citation>
    <scope>NUCLEOTIDE SEQUENCE [LARGE SCALE GENOMIC DNA]</scope>
    <source>
        <strain evidence="11 12">BN140002</strain>
    </source>
</reference>
<dbReference type="InterPro" id="IPR029016">
    <property type="entry name" value="GAF-like_dom_sf"/>
</dbReference>
<sequence length="1089" mass="119651">MRAHDWTASPLGRPETWPQSLRSVVGLILGSKFPMFVAWGPELGFLYNDAYAEILGAKHPAALGARFQDIWAEIWPDISPLITAAMAGEGTFRENLPLLMNRKGFDEPTWFTFSYSPVRDEDGQVAGMYCACTETTATVIAESRLRESEARLAFLDRLGAETVALADADAVLAVTTRLLGEHLDLSVCAYADMDEDEDGFTIRGDWAAPGAKSILGRYSLAAFGKLAVTNLTAGLPLVINDNRRELAPEEAATFQAIGIAATICMPLVKDGRLTALMAIHDRVPRVWTDAELNLLREVTARSWAHVERVGAVAELRESEARFRNMADHAPVMMWVTDASGSCTYLNRGWYEFTGQSVGEGLGLGWTHATHPDDRTLAEEAFLAANAAQAPFQVEYRLRRADGSYRWALDTAAPRFGTNGEFLGFIGSVIDIDERREAEARLAYSEEQLRLAIETAEIGLWDVDLRTDTLFWPPRIKAAFGISPDVPVSMNDFYAGLHPDDQEHTTAAFAAACDPEQRALYDVEYRTIGKEDGIVRWVAAKGRGLFDDAGTCVRVIGTAIDITARKAEERQLRELNETLEQRVSERTADRDRMWRLSTDLMLVARFDAMITAVNPAWTTLLGWSESELIGRRFTDMVHPDDIAATLAEAGSLAKGQTTLPFENRYQHKDGSYRHLSWTAVPGEDLIHAVARDVTAEKQRQHELAQTQDALRQAQKMEAVGQLTGGVAHDFNNLLTIIKSSTDLLRRPDLPGERRRRYVDAISDTVDRASKLTGQLLAFARRQSLKPEVFDAAERIRSVSDMLRTIVGSRIAIRTEVEDEHCFVDADAAQFDTALVNMAVNARDAMDGEGSLTIRIDTADLSTIGGKGDASGAVVAVSLTDTGTGIDPEQMPHIFEPFFTTKEVGKGTGLGLSQVYGFAKQSGGDIAVESEVGRGTTFTLYLPRVDPVGSEVLDGAGASTARREHGRGTRVLVVEDNRNVGEFSTQLLQDLGYETTWAGNAADALAYLNGQQAFDVVFSDVVMPGMNGVELGHEIRRLYPGLPILLTSGYSHVLAEEGRHGFELLQKPYAAEELSRVLRRVLRQQGASRAT</sequence>
<dbReference type="CDD" id="cd00130">
    <property type="entry name" value="PAS"/>
    <property type="match status" value="3"/>
</dbReference>
<dbReference type="Gene3D" id="3.30.565.10">
    <property type="entry name" value="Histidine kinase-like ATPase, C-terminal domain"/>
    <property type="match status" value="1"/>
</dbReference>
<dbReference type="Pfam" id="PF01590">
    <property type="entry name" value="GAF"/>
    <property type="match status" value="1"/>
</dbReference>
<dbReference type="PANTHER" id="PTHR43304:SF1">
    <property type="entry name" value="PAC DOMAIN-CONTAINING PROTEIN"/>
    <property type="match status" value="1"/>
</dbReference>
<comment type="caution">
    <text evidence="11">The sequence shown here is derived from an EMBL/GenBank/DDBJ whole genome shotgun (WGS) entry which is preliminary data.</text>
</comment>
<dbReference type="InterPro" id="IPR003594">
    <property type="entry name" value="HATPase_dom"/>
</dbReference>
<dbReference type="SMART" id="SM00091">
    <property type="entry name" value="PAS"/>
    <property type="match status" value="3"/>
</dbReference>
<dbReference type="Proteomes" id="UP000323142">
    <property type="component" value="Unassembled WGS sequence"/>
</dbReference>
<dbReference type="PRINTS" id="PR00344">
    <property type="entry name" value="BCTRLSENSOR"/>
</dbReference>
<dbReference type="SUPFAM" id="SSF52172">
    <property type="entry name" value="CheY-like"/>
    <property type="match status" value="1"/>
</dbReference>
<evidence type="ECO:0000256" key="1">
    <source>
        <dbReference type="ARBA" id="ARBA00000085"/>
    </source>
</evidence>
<feature type="domain" description="PAC" evidence="10">
    <location>
        <begin position="520"/>
        <end position="573"/>
    </location>
</feature>
<name>A0A5B2VB93_9HYPH</name>
<dbReference type="SMART" id="SM00086">
    <property type="entry name" value="PAC"/>
    <property type="match status" value="4"/>
</dbReference>
<dbReference type="EMBL" id="VUOA01000031">
    <property type="protein sequence ID" value="KAA2235925.1"/>
    <property type="molecule type" value="Genomic_DNA"/>
</dbReference>
<dbReference type="InterPro" id="IPR000014">
    <property type="entry name" value="PAS"/>
</dbReference>
<accession>A0A5B2VB93</accession>
<dbReference type="InterPro" id="IPR001610">
    <property type="entry name" value="PAC"/>
</dbReference>
<dbReference type="InterPro" id="IPR003661">
    <property type="entry name" value="HisK_dim/P_dom"/>
</dbReference>
<dbReference type="InterPro" id="IPR036890">
    <property type="entry name" value="HATPase_C_sf"/>
</dbReference>
<keyword evidence="12" id="KW-1185">Reference proteome</keyword>
<dbReference type="Gene3D" id="3.30.450.20">
    <property type="entry name" value="PAS domain"/>
    <property type="match status" value="4"/>
</dbReference>
<dbReference type="InterPro" id="IPR013655">
    <property type="entry name" value="PAS_fold_3"/>
</dbReference>
<reference evidence="11 12" key="1">
    <citation type="submission" date="2019-09" db="EMBL/GenBank/DDBJ databases">
        <title>Salinarimonas rosea gen. nov., sp. nov., a new member of the a-2 subgroup of the Proteobacteria.</title>
        <authorList>
            <person name="Liu J."/>
        </authorList>
    </citation>
    <scope>NUCLEOTIDE SEQUENCE [LARGE SCALE GENOMIC DNA]</scope>
    <source>
        <strain evidence="11 12">BN140002</strain>
    </source>
</reference>
<evidence type="ECO:0000259" key="10">
    <source>
        <dbReference type="PROSITE" id="PS50113"/>
    </source>
</evidence>
<evidence type="ECO:0000256" key="6">
    <source>
        <dbReference type="PROSITE-ProRule" id="PRU00169"/>
    </source>
</evidence>
<dbReference type="InterPro" id="IPR052162">
    <property type="entry name" value="Sensor_kinase/Photoreceptor"/>
</dbReference>
<dbReference type="Gene3D" id="2.10.70.100">
    <property type="match status" value="1"/>
</dbReference>
<evidence type="ECO:0000256" key="4">
    <source>
        <dbReference type="ARBA" id="ARBA00022679"/>
    </source>
</evidence>
<dbReference type="SMART" id="SM00388">
    <property type="entry name" value="HisKA"/>
    <property type="match status" value="1"/>
</dbReference>
<dbReference type="SUPFAM" id="SSF47384">
    <property type="entry name" value="Homodimeric domain of signal transducing histidine kinase"/>
    <property type="match status" value="1"/>
</dbReference>
<dbReference type="PROSITE" id="PS50109">
    <property type="entry name" value="HIS_KIN"/>
    <property type="match status" value="1"/>
</dbReference>
<dbReference type="PROSITE" id="PS50113">
    <property type="entry name" value="PAC"/>
    <property type="match status" value="2"/>
</dbReference>
<dbReference type="InterPro" id="IPR000700">
    <property type="entry name" value="PAS-assoc_C"/>
</dbReference>
<organism evidence="11 12">
    <name type="scientific">Salinarimonas soli</name>
    <dbReference type="NCBI Taxonomy" id="1638099"/>
    <lineage>
        <taxon>Bacteria</taxon>
        <taxon>Pseudomonadati</taxon>
        <taxon>Pseudomonadota</taxon>
        <taxon>Alphaproteobacteria</taxon>
        <taxon>Hyphomicrobiales</taxon>
        <taxon>Salinarimonadaceae</taxon>
        <taxon>Salinarimonas</taxon>
    </lineage>
</organism>
<feature type="domain" description="Histidine kinase" evidence="7">
    <location>
        <begin position="724"/>
        <end position="944"/>
    </location>
</feature>
<dbReference type="EC" id="2.7.13.3" evidence="2"/>
<dbReference type="SMART" id="SM00387">
    <property type="entry name" value="HATPase_c"/>
    <property type="match status" value="1"/>
</dbReference>
<dbReference type="Pfam" id="PF02518">
    <property type="entry name" value="HATPase_c"/>
    <property type="match status" value="1"/>
</dbReference>
<gene>
    <name evidence="11" type="ORF">F0L46_17325</name>
</gene>
<proteinExistence type="predicted"/>
<dbReference type="InterPro" id="IPR036097">
    <property type="entry name" value="HisK_dim/P_sf"/>
</dbReference>
<dbReference type="Pfam" id="PF08447">
    <property type="entry name" value="PAS_3"/>
    <property type="match status" value="3"/>
</dbReference>
<dbReference type="PANTHER" id="PTHR43304">
    <property type="entry name" value="PHYTOCHROME-LIKE PROTEIN CPH1"/>
    <property type="match status" value="1"/>
</dbReference>
<dbReference type="Gene3D" id="1.10.287.130">
    <property type="match status" value="1"/>
</dbReference>
<dbReference type="InterPro" id="IPR003018">
    <property type="entry name" value="GAF"/>
</dbReference>
<dbReference type="FunFam" id="3.30.450.20:FF:000099">
    <property type="entry name" value="Sensory box sensor histidine kinase"/>
    <property type="match status" value="1"/>
</dbReference>
<comment type="catalytic activity">
    <reaction evidence="1">
        <text>ATP + protein L-histidine = ADP + protein N-phospho-L-histidine.</text>
        <dbReference type="EC" id="2.7.13.3"/>
    </reaction>
</comment>
<dbReference type="NCBIfam" id="TIGR00229">
    <property type="entry name" value="sensory_box"/>
    <property type="match status" value="3"/>
</dbReference>
<feature type="domain" description="PAS" evidence="9">
    <location>
        <begin position="444"/>
        <end position="515"/>
    </location>
</feature>
<dbReference type="PROSITE" id="PS50110">
    <property type="entry name" value="RESPONSE_REGULATORY"/>
    <property type="match status" value="1"/>
</dbReference>
<dbReference type="InterPro" id="IPR035965">
    <property type="entry name" value="PAS-like_dom_sf"/>
</dbReference>
<dbReference type="InterPro" id="IPR001789">
    <property type="entry name" value="Sig_transdc_resp-reg_receiver"/>
</dbReference>
<feature type="domain" description="PAS" evidence="9">
    <location>
        <begin position="600"/>
        <end position="640"/>
    </location>
</feature>
<feature type="modified residue" description="4-aspartylphosphate" evidence="6">
    <location>
        <position position="1018"/>
    </location>
</feature>
<dbReference type="Gene3D" id="3.30.450.40">
    <property type="match status" value="1"/>
</dbReference>
<dbReference type="InterPro" id="IPR013656">
    <property type="entry name" value="PAS_4"/>
</dbReference>
<dbReference type="SMART" id="SM00065">
    <property type="entry name" value="GAF"/>
    <property type="match status" value="1"/>
</dbReference>
<dbReference type="InterPro" id="IPR004358">
    <property type="entry name" value="Sig_transdc_His_kin-like_C"/>
</dbReference>
<dbReference type="Pfam" id="PF00072">
    <property type="entry name" value="Response_reg"/>
    <property type="match status" value="1"/>
</dbReference>
<dbReference type="AlphaFoldDB" id="A0A5B2VB93"/>
<dbReference type="GO" id="GO:0000155">
    <property type="term" value="F:phosphorelay sensor kinase activity"/>
    <property type="evidence" value="ECO:0007669"/>
    <property type="project" value="InterPro"/>
</dbReference>